<evidence type="ECO:0000256" key="1">
    <source>
        <dbReference type="SAM" id="MobiDB-lite"/>
    </source>
</evidence>
<dbReference type="PANTHER" id="PTHR33112:SF12">
    <property type="entry name" value="HETEROKARYON INCOMPATIBILITY DOMAIN-CONTAINING PROTEIN"/>
    <property type="match status" value="1"/>
</dbReference>
<feature type="compositionally biased region" description="Low complexity" evidence="1">
    <location>
        <begin position="1"/>
        <end position="11"/>
    </location>
</feature>
<proteinExistence type="predicted"/>
<comment type="caution">
    <text evidence="3">The sequence shown here is derived from an EMBL/GenBank/DDBJ whole genome shotgun (WGS) entry which is preliminary data.</text>
</comment>
<gene>
    <name evidence="3" type="ORF">PG996_002913</name>
</gene>
<dbReference type="Proteomes" id="UP001446871">
    <property type="component" value="Unassembled WGS sequence"/>
</dbReference>
<sequence>MDPSSSSRLAPPQLPPRPRSISALPVAQANVGQQVQPGLLVPEPVTDQRRLSLRTRSMQKLRDGWDSTQDVALDFSASAADTLSKTSFLGQEFRSKTTLLNKDLRDTKRGRAGEEQLCEHCSKFPIYACWDETGPQVSQIIWETPLERVVRLSPWCPLCRLFLHMISRPQNDPLRNPEVAKYVPKDMVGLSMPQLAQKDWKFVDKNWPFGRTSKDGAASTYALEEMGDTLAFKVAAPMAATTVMGVGALLSSKPDLRSAYDLVKWGNRIEQEKQIRYRKKVSLQVTLYTSKSTKEPPGLLLVKCKGFTANPGSELADLSKFYMRVADSRIPLHLENEAQQMVYGHKLNPRWIDLSITKQWLWECETKHGTKCSEHGWEAIRKTPQYLRVIDVQRQCIVDGSPTCRYVALSYMWGGFIGLALTYANREELMQEGGLAKYRGRIPRTILDAMEVVEALGERYLWADTLCKLQENDDRARKETQEMDRVYGGALLTLVAASGTNADAGLQGVHRTTVAPDTPGVERQLQQTYTEFQGANIIAPLDHSQNVESTPWNRRGWTFQERLLSRRLLVFAHNEAIWYCRGMTCREDMENGEYGDYGSGIHPLDFLTLKSSWLASDGAWMDGSLVKDRYSRTHLVRSGRLSEYIRAVEQYTPRQLTFQTDVLFAFAGLGSIFERSFESRLVFGLPESILDVALLWRPAEPLKRRFCRDKDGKLVHFPSWSWAGWEGAVRYERPFVMRRDGDGNITSYERASPGEEGEEGIRPLLRWHIWSNDLARFETINGQSGRGFPVPSEGIPREWQNDAFGGNRPPRQLVPDGFVDTALLQPYHLMFATSSVTSFHLGPPLTIPPNTGNTGSSSLLPNCTILSAHGHVVGSLTLDRVSTAPSDGYQNEFIVVAETHKFNQDGGVGEFTDYLVMLVTRSQHAGIYERAGLGTIDQNAFESAAPEIMTIILG</sequence>
<dbReference type="PANTHER" id="PTHR33112">
    <property type="entry name" value="DOMAIN PROTEIN, PUTATIVE-RELATED"/>
    <property type="match status" value="1"/>
</dbReference>
<feature type="domain" description="Heterokaryon incompatibility" evidence="2">
    <location>
        <begin position="406"/>
        <end position="561"/>
    </location>
</feature>
<evidence type="ECO:0000313" key="4">
    <source>
        <dbReference type="Proteomes" id="UP001446871"/>
    </source>
</evidence>
<dbReference type="Pfam" id="PF06985">
    <property type="entry name" value="HET"/>
    <property type="match status" value="1"/>
</dbReference>
<reference evidence="3 4" key="1">
    <citation type="submission" date="2023-01" db="EMBL/GenBank/DDBJ databases">
        <title>Analysis of 21 Apiospora genomes using comparative genomics revels a genus with tremendous synthesis potential of carbohydrate active enzymes and secondary metabolites.</title>
        <authorList>
            <person name="Sorensen T."/>
        </authorList>
    </citation>
    <scope>NUCLEOTIDE SEQUENCE [LARGE SCALE GENOMIC DNA]</scope>
    <source>
        <strain evidence="3 4">CBS 83171</strain>
    </source>
</reference>
<organism evidence="3 4">
    <name type="scientific">Apiospora saccharicola</name>
    <dbReference type="NCBI Taxonomy" id="335842"/>
    <lineage>
        <taxon>Eukaryota</taxon>
        <taxon>Fungi</taxon>
        <taxon>Dikarya</taxon>
        <taxon>Ascomycota</taxon>
        <taxon>Pezizomycotina</taxon>
        <taxon>Sordariomycetes</taxon>
        <taxon>Xylariomycetidae</taxon>
        <taxon>Amphisphaeriales</taxon>
        <taxon>Apiosporaceae</taxon>
        <taxon>Apiospora</taxon>
    </lineage>
</organism>
<evidence type="ECO:0000313" key="3">
    <source>
        <dbReference type="EMBL" id="KAK8084132.1"/>
    </source>
</evidence>
<protein>
    <recommendedName>
        <fullName evidence="2">Heterokaryon incompatibility domain-containing protein</fullName>
    </recommendedName>
</protein>
<dbReference type="EMBL" id="JAQQWM010000001">
    <property type="protein sequence ID" value="KAK8084132.1"/>
    <property type="molecule type" value="Genomic_DNA"/>
</dbReference>
<accession>A0ABR1WKW8</accession>
<keyword evidence="4" id="KW-1185">Reference proteome</keyword>
<feature type="region of interest" description="Disordered" evidence="1">
    <location>
        <begin position="1"/>
        <end position="20"/>
    </location>
</feature>
<name>A0ABR1WKW8_9PEZI</name>
<dbReference type="InterPro" id="IPR010730">
    <property type="entry name" value="HET"/>
</dbReference>
<evidence type="ECO:0000259" key="2">
    <source>
        <dbReference type="Pfam" id="PF06985"/>
    </source>
</evidence>